<reference evidence="1 2" key="1">
    <citation type="submission" date="2019-08" db="EMBL/GenBank/DDBJ databases">
        <title>Paraburkholderia sp. DCY113.</title>
        <authorList>
            <person name="Kang J."/>
        </authorList>
    </citation>
    <scope>NUCLEOTIDE SEQUENCE [LARGE SCALE GENOMIC DNA]</scope>
    <source>
        <strain evidence="1 2">DCY113</strain>
    </source>
</reference>
<gene>
    <name evidence="1" type="ORF">FVF58_47465</name>
</gene>
<dbReference type="AlphaFoldDB" id="A0A5B0G791"/>
<dbReference type="RefSeq" id="WP_149676438.1">
    <property type="nucleotide sequence ID" value="NZ_VTUZ01000072.1"/>
</dbReference>
<evidence type="ECO:0000313" key="1">
    <source>
        <dbReference type="EMBL" id="KAA0997809.1"/>
    </source>
</evidence>
<protein>
    <submittedName>
        <fullName evidence="1">Uncharacterized protein</fullName>
    </submittedName>
</protein>
<organism evidence="1 2">
    <name type="scientific">Paraburkholderia panacisoli</name>
    <dbReference type="NCBI Taxonomy" id="2603818"/>
    <lineage>
        <taxon>Bacteria</taxon>
        <taxon>Pseudomonadati</taxon>
        <taxon>Pseudomonadota</taxon>
        <taxon>Betaproteobacteria</taxon>
        <taxon>Burkholderiales</taxon>
        <taxon>Burkholderiaceae</taxon>
        <taxon>Paraburkholderia</taxon>
    </lineage>
</organism>
<dbReference type="Proteomes" id="UP000325273">
    <property type="component" value="Unassembled WGS sequence"/>
</dbReference>
<evidence type="ECO:0000313" key="2">
    <source>
        <dbReference type="Proteomes" id="UP000325273"/>
    </source>
</evidence>
<comment type="caution">
    <text evidence="1">The sequence shown here is derived from an EMBL/GenBank/DDBJ whole genome shotgun (WGS) entry which is preliminary data.</text>
</comment>
<accession>A0A5B0G791</accession>
<dbReference type="EMBL" id="VTUZ01000072">
    <property type="protein sequence ID" value="KAA0997809.1"/>
    <property type="molecule type" value="Genomic_DNA"/>
</dbReference>
<sequence>MEDKRSYEYMGFEMTSGVSGDSTNGFCVALQWIRETTQANRINVPIDGIAAGRFRSLENAFDASFDRMRTAIDRQVSAGGTS</sequence>
<keyword evidence="2" id="KW-1185">Reference proteome</keyword>
<proteinExistence type="predicted"/>
<name>A0A5B0G791_9BURK</name>